<dbReference type="GO" id="GO:0008171">
    <property type="term" value="F:O-methyltransferase activity"/>
    <property type="evidence" value="ECO:0000318"/>
    <property type="project" value="GO_Central"/>
</dbReference>
<keyword evidence="3" id="KW-0949">S-adenosyl-L-methionine</keyword>
<dbReference type="PROSITE" id="PS51683">
    <property type="entry name" value="SAM_OMT_II"/>
    <property type="match status" value="1"/>
</dbReference>
<dbReference type="InterPro" id="IPR016461">
    <property type="entry name" value="COMT-like"/>
</dbReference>
<dbReference type="GO" id="GO:0009813">
    <property type="term" value="P:flavonoid biosynthetic process"/>
    <property type="evidence" value="ECO:0007669"/>
    <property type="project" value="UniProtKB-ARBA"/>
</dbReference>
<evidence type="ECO:0000256" key="1">
    <source>
        <dbReference type="ARBA" id="ARBA00022603"/>
    </source>
</evidence>
<evidence type="ECO:0000313" key="8">
    <source>
        <dbReference type="EMBL" id="EYU31422.1"/>
    </source>
</evidence>
<dbReference type="Proteomes" id="UP000030748">
    <property type="component" value="Unassembled WGS sequence"/>
</dbReference>
<keyword evidence="1" id="KW-0489">Methyltransferase</keyword>
<dbReference type="Pfam" id="PF08100">
    <property type="entry name" value="Dimerisation"/>
    <property type="match status" value="1"/>
</dbReference>
<dbReference type="GO" id="GO:0008757">
    <property type="term" value="F:S-adenosylmethionine-dependent methyltransferase activity"/>
    <property type="evidence" value="ECO:0000318"/>
    <property type="project" value="GO_Central"/>
</dbReference>
<comment type="similarity">
    <text evidence="4">Belongs to the class I-like SAM-binding methyltransferase superfamily. Cation-independent O-methyltransferase family. COMT subfamily.</text>
</comment>
<feature type="domain" description="O-methyltransferase dimerisation" evidence="7">
    <location>
        <begin position="24"/>
        <end position="111"/>
    </location>
</feature>
<keyword evidence="2" id="KW-0808">Transferase</keyword>
<gene>
    <name evidence="8" type="ORF">MIMGU_mgv1a018923mg</name>
</gene>
<dbReference type="AlphaFoldDB" id="A0A022QRR8"/>
<reference evidence="8 9" key="1">
    <citation type="journal article" date="2013" name="Proc. Natl. Acad. Sci. U.S.A.">
        <title>Fine-scale variation in meiotic recombination in Mimulus inferred from population shotgun sequencing.</title>
        <authorList>
            <person name="Hellsten U."/>
            <person name="Wright K.M."/>
            <person name="Jenkins J."/>
            <person name="Shu S."/>
            <person name="Yuan Y."/>
            <person name="Wessler S.R."/>
            <person name="Schmutz J."/>
            <person name="Willis J.H."/>
            <person name="Rokhsar D.S."/>
        </authorList>
    </citation>
    <scope>NUCLEOTIDE SEQUENCE [LARGE SCALE GENOMIC DNA]</scope>
    <source>
        <strain evidence="9">cv. DUN x IM62</strain>
    </source>
</reference>
<evidence type="ECO:0008006" key="10">
    <source>
        <dbReference type="Google" id="ProtNLM"/>
    </source>
</evidence>
<dbReference type="STRING" id="4155.A0A022QRR8"/>
<dbReference type="Gene3D" id="3.40.50.150">
    <property type="entry name" value="Vaccinia Virus protein VP39"/>
    <property type="match status" value="1"/>
</dbReference>
<dbReference type="GO" id="GO:0046983">
    <property type="term" value="F:protein dimerization activity"/>
    <property type="evidence" value="ECO:0007669"/>
    <property type="project" value="InterPro"/>
</dbReference>
<evidence type="ECO:0000259" key="6">
    <source>
        <dbReference type="Pfam" id="PF00891"/>
    </source>
</evidence>
<evidence type="ECO:0000256" key="4">
    <source>
        <dbReference type="ARBA" id="ARBA00034481"/>
    </source>
</evidence>
<dbReference type="InterPro" id="IPR012967">
    <property type="entry name" value="COMT_dimerisation"/>
</dbReference>
<feature type="active site" description="Proton acceptor" evidence="5">
    <location>
        <position position="265"/>
    </location>
</feature>
<evidence type="ECO:0000313" key="9">
    <source>
        <dbReference type="Proteomes" id="UP000030748"/>
    </source>
</evidence>
<sequence>MEVVNNNYKHGEDDDAAVTALAACGSYILEMVLYAAVELDIFEILSRAGDGARLSTSDIVSRLPTPAADGAAVVLDSMLKLLATHSLLICENIGGTERRYGIAPAGKFFANDDGGASFCQYLLFRPEGASTVPRLKDVIVEGGNLSEKLYGKSYYEHLNCNAEISNKFNEAMRSHSAVLMKKVVKTYRGFEGLSCLVDVGGGTGTALATIISKYPSIRGINFDLPHIVNTAPYYNGIEHIGGDMFVQVPKGDAILLKVRTYFILHNWSDEACGKLLKCCYKSLPNKGKLIVMDSIMPNTTQTDIHAMYASQMDFVMTAMFGGKERTHDEFQDLALHSGFGEFKVVSYAYGMWIMEFIK</sequence>
<dbReference type="FunFam" id="1.10.10.10:FF:000357">
    <property type="entry name" value="Caffeic acid 3-O-methyltransferase"/>
    <property type="match status" value="1"/>
</dbReference>
<accession>A0A022QRR8</accession>
<dbReference type="SUPFAM" id="SSF46785">
    <property type="entry name" value="Winged helix' DNA-binding domain"/>
    <property type="match status" value="1"/>
</dbReference>
<name>A0A022QRR8_ERYGU</name>
<evidence type="ECO:0000256" key="3">
    <source>
        <dbReference type="ARBA" id="ARBA00022691"/>
    </source>
</evidence>
<protein>
    <recommendedName>
        <fullName evidence="10">O-methyltransferase domain-containing protein</fullName>
    </recommendedName>
</protein>
<feature type="domain" description="O-methyltransferase C-terminal" evidence="6">
    <location>
        <begin position="135"/>
        <end position="339"/>
    </location>
</feature>
<evidence type="ECO:0000259" key="7">
    <source>
        <dbReference type="Pfam" id="PF08100"/>
    </source>
</evidence>
<dbReference type="GO" id="GO:0032259">
    <property type="term" value="P:methylation"/>
    <property type="evidence" value="ECO:0000318"/>
    <property type="project" value="GO_Central"/>
</dbReference>
<dbReference type="InterPro" id="IPR036390">
    <property type="entry name" value="WH_DNA-bd_sf"/>
</dbReference>
<keyword evidence="9" id="KW-1185">Reference proteome</keyword>
<dbReference type="InterPro" id="IPR036388">
    <property type="entry name" value="WH-like_DNA-bd_sf"/>
</dbReference>
<dbReference type="Pfam" id="PF00891">
    <property type="entry name" value="Methyltransf_2"/>
    <property type="match status" value="1"/>
</dbReference>
<dbReference type="SUPFAM" id="SSF53335">
    <property type="entry name" value="S-adenosyl-L-methionine-dependent methyltransferases"/>
    <property type="match status" value="1"/>
</dbReference>
<dbReference type="PIRSF" id="PIRSF005739">
    <property type="entry name" value="O-mtase"/>
    <property type="match status" value="1"/>
</dbReference>
<dbReference type="InterPro" id="IPR029063">
    <property type="entry name" value="SAM-dependent_MTases_sf"/>
</dbReference>
<evidence type="ECO:0000256" key="5">
    <source>
        <dbReference type="PIRSR" id="PIRSR005739-1"/>
    </source>
</evidence>
<dbReference type="eggNOG" id="KOG3178">
    <property type="taxonomic scope" value="Eukaryota"/>
</dbReference>
<dbReference type="InterPro" id="IPR001077">
    <property type="entry name" value="COMT_C"/>
</dbReference>
<organism evidence="8 9">
    <name type="scientific">Erythranthe guttata</name>
    <name type="common">Yellow monkey flower</name>
    <name type="synonym">Mimulus guttatus</name>
    <dbReference type="NCBI Taxonomy" id="4155"/>
    <lineage>
        <taxon>Eukaryota</taxon>
        <taxon>Viridiplantae</taxon>
        <taxon>Streptophyta</taxon>
        <taxon>Embryophyta</taxon>
        <taxon>Tracheophyta</taxon>
        <taxon>Spermatophyta</taxon>
        <taxon>Magnoliopsida</taxon>
        <taxon>eudicotyledons</taxon>
        <taxon>Gunneridae</taxon>
        <taxon>Pentapetalae</taxon>
        <taxon>asterids</taxon>
        <taxon>lamiids</taxon>
        <taxon>Lamiales</taxon>
        <taxon>Phrymaceae</taxon>
        <taxon>Erythranthe</taxon>
    </lineage>
</organism>
<dbReference type="PANTHER" id="PTHR11746">
    <property type="entry name" value="O-METHYLTRANSFERASE"/>
    <property type="match status" value="1"/>
</dbReference>
<dbReference type="EMBL" id="KI630969">
    <property type="protein sequence ID" value="EYU31422.1"/>
    <property type="molecule type" value="Genomic_DNA"/>
</dbReference>
<proteinExistence type="inferred from homology"/>
<evidence type="ECO:0000256" key="2">
    <source>
        <dbReference type="ARBA" id="ARBA00022679"/>
    </source>
</evidence>
<dbReference type="Gene3D" id="1.10.10.10">
    <property type="entry name" value="Winged helix-like DNA-binding domain superfamily/Winged helix DNA-binding domain"/>
    <property type="match status" value="1"/>
</dbReference>